<comment type="caution">
    <text evidence="2">The sequence shown here is derived from an EMBL/GenBank/DDBJ whole genome shotgun (WGS) entry which is preliminary data.</text>
</comment>
<organism evidence="2 3">
    <name type="scientific">Streptosporangium oxazolinicum</name>
    <dbReference type="NCBI Taxonomy" id="909287"/>
    <lineage>
        <taxon>Bacteria</taxon>
        <taxon>Bacillati</taxon>
        <taxon>Actinomycetota</taxon>
        <taxon>Actinomycetes</taxon>
        <taxon>Streptosporangiales</taxon>
        <taxon>Streptosporangiaceae</taxon>
        <taxon>Streptosporangium</taxon>
    </lineage>
</organism>
<feature type="compositionally biased region" description="Basic and acidic residues" evidence="1">
    <location>
        <begin position="38"/>
        <end position="65"/>
    </location>
</feature>
<dbReference type="EMBL" id="BAABAQ010000003">
    <property type="protein sequence ID" value="GAA4188097.1"/>
    <property type="molecule type" value="Genomic_DNA"/>
</dbReference>
<gene>
    <name evidence="2" type="ORF">GCM10022252_22790</name>
</gene>
<feature type="compositionally biased region" description="Basic and acidic residues" evidence="1">
    <location>
        <begin position="1"/>
        <end position="11"/>
    </location>
</feature>
<reference evidence="3" key="1">
    <citation type="journal article" date="2019" name="Int. J. Syst. Evol. Microbiol.">
        <title>The Global Catalogue of Microorganisms (GCM) 10K type strain sequencing project: providing services to taxonomists for standard genome sequencing and annotation.</title>
        <authorList>
            <consortium name="The Broad Institute Genomics Platform"/>
            <consortium name="The Broad Institute Genome Sequencing Center for Infectious Disease"/>
            <person name="Wu L."/>
            <person name="Ma J."/>
        </authorList>
    </citation>
    <scope>NUCLEOTIDE SEQUENCE [LARGE SCALE GENOMIC DNA]</scope>
    <source>
        <strain evidence="3">JCM 17388</strain>
    </source>
</reference>
<sequence length="114" mass="12665">MDIGASKEPEAFHPTTSGQLELSPMAPMVNVPASSQEAPRDHHSPREPHPGEPQTERDEYEHPDEYDALRHVTSSIFGDSAETSHPGKFSNLADDPHWVFNRDPRLAFATHDIG</sequence>
<feature type="region of interest" description="Disordered" evidence="1">
    <location>
        <begin position="77"/>
        <end position="96"/>
    </location>
</feature>
<evidence type="ECO:0000313" key="3">
    <source>
        <dbReference type="Proteomes" id="UP001501251"/>
    </source>
</evidence>
<dbReference type="RefSeq" id="WP_344917741.1">
    <property type="nucleotide sequence ID" value="NZ_BAABAQ010000003.1"/>
</dbReference>
<keyword evidence="3" id="KW-1185">Reference proteome</keyword>
<evidence type="ECO:0000313" key="2">
    <source>
        <dbReference type="EMBL" id="GAA4188097.1"/>
    </source>
</evidence>
<name>A0ABP8AQL6_9ACTN</name>
<feature type="region of interest" description="Disordered" evidence="1">
    <location>
        <begin position="1"/>
        <end position="65"/>
    </location>
</feature>
<protein>
    <submittedName>
        <fullName evidence="2">Uncharacterized protein</fullName>
    </submittedName>
</protein>
<proteinExistence type="predicted"/>
<evidence type="ECO:0000256" key="1">
    <source>
        <dbReference type="SAM" id="MobiDB-lite"/>
    </source>
</evidence>
<dbReference type="Proteomes" id="UP001501251">
    <property type="component" value="Unassembled WGS sequence"/>
</dbReference>
<accession>A0ABP8AQL6</accession>